<proteinExistence type="predicted"/>
<evidence type="ECO:0000313" key="3">
    <source>
        <dbReference type="Proteomes" id="UP000184031"/>
    </source>
</evidence>
<comment type="caution">
    <text evidence="2">The sequence shown here is derived from an EMBL/GenBank/DDBJ whole genome shotgun (WGS) entry which is preliminary data.</text>
</comment>
<dbReference type="RefSeq" id="WP_072878825.1">
    <property type="nucleotide sequence ID" value="NZ_FOKU01000013.1"/>
</dbReference>
<organism evidence="2 3">
    <name type="scientific">Flagellimonas taeanensis</name>
    <dbReference type="NCBI Taxonomy" id="1005926"/>
    <lineage>
        <taxon>Bacteria</taxon>
        <taxon>Pseudomonadati</taxon>
        <taxon>Bacteroidota</taxon>
        <taxon>Flavobacteriia</taxon>
        <taxon>Flavobacteriales</taxon>
        <taxon>Flavobacteriaceae</taxon>
        <taxon>Flagellimonas</taxon>
    </lineage>
</organism>
<dbReference type="Proteomes" id="UP000198940">
    <property type="component" value="Unassembled WGS sequence"/>
</dbReference>
<evidence type="ECO:0000313" key="1">
    <source>
        <dbReference type="EMBL" id="SFC54997.1"/>
    </source>
</evidence>
<dbReference type="OrthoDB" id="1447122at2"/>
<dbReference type="EMBL" id="FRAT01000004">
    <property type="protein sequence ID" value="SHK70104.1"/>
    <property type="molecule type" value="Genomic_DNA"/>
</dbReference>
<evidence type="ECO:0000313" key="4">
    <source>
        <dbReference type="Proteomes" id="UP000198940"/>
    </source>
</evidence>
<dbReference type="Proteomes" id="UP000184031">
    <property type="component" value="Unassembled WGS sequence"/>
</dbReference>
<dbReference type="Pfam" id="PF07927">
    <property type="entry name" value="HicA_toxin"/>
    <property type="match status" value="1"/>
</dbReference>
<dbReference type="AlphaFoldDB" id="A0A1M6ULK1"/>
<dbReference type="InterPro" id="IPR012933">
    <property type="entry name" value="HicA_mRNA_interferase"/>
</dbReference>
<sequence length="85" mass="9946">MSRIEKLLVKFMGNPKDLTWEELMKILAHYGFHEITKKGKTGGSRVRFVNDRNNMINLPGPHPGNIVKQYVTKQIKEKLKLWQII</sequence>
<dbReference type="EMBL" id="FOKU01000013">
    <property type="protein sequence ID" value="SFC54997.1"/>
    <property type="molecule type" value="Genomic_DNA"/>
</dbReference>
<dbReference type="STRING" id="1055723.SAMN05216293_1675"/>
<keyword evidence="4" id="KW-1185">Reference proteome</keyword>
<name>A0A1M6ULK1_9FLAO</name>
<protein>
    <submittedName>
        <fullName evidence="2">HicA toxin of toxin-antitoxin</fullName>
    </submittedName>
</protein>
<reference evidence="2 3" key="1">
    <citation type="submission" date="2016-11" db="EMBL/GenBank/DDBJ databases">
        <authorList>
            <person name="Varghese N."/>
            <person name="Submissions S."/>
        </authorList>
    </citation>
    <scope>NUCLEOTIDE SEQUENCE [LARGE SCALE GENOMIC DNA]</scope>
    <source>
        <strain evidence="2 3">CGMCC 1.12174</strain>
        <strain evidence="1 4">DSM 26351</strain>
    </source>
</reference>
<gene>
    <name evidence="1" type="ORF">SAMN04487891_11391</name>
    <name evidence="2" type="ORF">SAMN05216293_1675</name>
</gene>
<accession>A0A1M6ULK1</accession>
<dbReference type="GO" id="GO:0003729">
    <property type="term" value="F:mRNA binding"/>
    <property type="evidence" value="ECO:0007669"/>
    <property type="project" value="InterPro"/>
</dbReference>
<evidence type="ECO:0000313" key="2">
    <source>
        <dbReference type="EMBL" id="SHK70104.1"/>
    </source>
</evidence>